<proteinExistence type="predicted"/>
<name>A0A7U2EXM3_PHANO</name>
<evidence type="ECO:0000256" key="1">
    <source>
        <dbReference type="SAM" id="Phobius"/>
    </source>
</evidence>
<dbReference type="EMBL" id="CP069025">
    <property type="protein sequence ID" value="QRC93738.1"/>
    <property type="molecule type" value="Genomic_DNA"/>
</dbReference>
<keyword evidence="1" id="KW-0472">Membrane</keyword>
<dbReference type="VEuPathDB" id="FungiDB:JI435_404370"/>
<reference evidence="3" key="1">
    <citation type="journal article" date="2021" name="BMC Genomics">
        <title>Chromosome-level genome assembly and manually-curated proteome of model necrotroph Parastagonospora nodorum Sn15 reveals a genome-wide trove of candidate effector homologs, and redundancy of virulence-related functions within an accessory chromosome.</title>
        <authorList>
            <person name="Bertazzoni S."/>
            <person name="Jones D.A.B."/>
            <person name="Phan H.T."/>
            <person name="Tan K.-C."/>
            <person name="Hane J.K."/>
        </authorList>
    </citation>
    <scope>NUCLEOTIDE SEQUENCE [LARGE SCALE GENOMIC DNA]</scope>
    <source>
        <strain evidence="3">SN15 / ATCC MYA-4574 / FGSC 10173)</strain>
    </source>
</reference>
<evidence type="ECO:0000313" key="2">
    <source>
        <dbReference type="EMBL" id="QRC93738.1"/>
    </source>
</evidence>
<dbReference type="AlphaFoldDB" id="A0A7U2EXM3"/>
<evidence type="ECO:0000313" key="3">
    <source>
        <dbReference type="Proteomes" id="UP000663193"/>
    </source>
</evidence>
<gene>
    <name evidence="2" type="ORF">JI435_404370</name>
</gene>
<sequence length="69" mass="8132">MQGKAGRINGYRIRTWSDDTRYTGRSIIVVLRHYKIPFIVLHALSFFFPTLYTIKLLRRFRPGIGFLSV</sequence>
<accession>A0A7U2EXM3</accession>
<feature type="transmembrane region" description="Helical" evidence="1">
    <location>
        <begin position="36"/>
        <end position="54"/>
    </location>
</feature>
<keyword evidence="1" id="KW-1133">Transmembrane helix</keyword>
<organism evidence="2 3">
    <name type="scientific">Phaeosphaeria nodorum (strain SN15 / ATCC MYA-4574 / FGSC 10173)</name>
    <name type="common">Glume blotch fungus</name>
    <name type="synonym">Parastagonospora nodorum</name>
    <dbReference type="NCBI Taxonomy" id="321614"/>
    <lineage>
        <taxon>Eukaryota</taxon>
        <taxon>Fungi</taxon>
        <taxon>Dikarya</taxon>
        <taxon>Ascomycota</taxon>
        <taxon>Pezizomycotina</taxon>
        <taxon>Dothideomycetes</taxon>
        <taxon>Pleosporomycetidae</taxon>
        <taxon>Pleosporales</taxon>
        <taxon>Pleosporineae</taxon>
        <taxon>Phaeosphaeriaceae</taxon>
        <taxon>Parastagonospora</taxon>
    </lineage>
</organism>
<keyword evidence="3" id="KW-1185">Reference proteome</keyword>
<dbReference type="Proteomes" id="UP000663193">
    <property type="component" value="Chromosome 3"/>
</dbReference>
<protein>
    <submittedName>
        <fullName evidence="2">Uncharacterized protein</fullName>
    </submittedName>
</protein>
<keyword evidence="1" id="KW-0812">Transmembrane</keyword>